<evidence type="ECO:0000256" key="1">
    <source>
        <dbReference type="SAM" id="Phobius"/>
    </source>
</evidence>
<name>O06113_METM5</name>
<evidence type="ECO:0000313" key="2">
    <source>
        <dbReference type="EMBL" id="AAC45263.1"/>
    </source>
</evidence>
<organism evidence="2">
    <name type="scientific">Methanococcus maripaludis (strain C5 / ATCC BAA-1333)</name>
    <dbReference type="NCBI Taxonomy" id="402880"/>
    <lineage>
        <taxon>Archaea</taxon>
        <taxon>Methanobacteriati</taxon>
        <taxon>Methanobacteriota</taxon>
        <taxon>Methanomada group</taxon>
        <taxon>Methanococci</taxon>
        <taxon>Methanococcales</taxon>
        <taxon>Methanococcaceae</taxon>
        <taxon>Methanococcus</taxon>
    </lineage>
</organism>
<reference evidence="2" key="1">
    <citation type="journal article" date="1997" name="J. Bacteriol.">
        <title>Characterization of pURB500 from the archaeon Methanococcus maripaludis and construction of a shuttle vector.</title>
        <authorList>
            <person name="Tumbula D.L."/>
            <person name="Bowen T.L."/>
            <person name="Whitman W.B."/>
        </authorList>
    </citation>
    <scope>NUCLEOTIDE SEQUENCE</scope>
    <source>
        <strain evidence="2">C5</strain>
        <plasmid evidence="2">pURB500</plasmid>
    </source>
</reference>
<feature type="transmembrane region" description="Helical" evidence="1">
    <location>
        <begin position="29"/>
        <end position="54"/>
    </location>
</feature>
<keyword evidence="1" id="KW-0472">Membrane</keyword>
<accession>O06113</accession>
<dbReference type="EMBL" id="U47023">
    <property type="protein sequence ID" value="AAC45263.1"/>
    <property type="molecule type" value="Genomic_DNA"/>
</dbReference>
<protein>
    <submittedName>
        <fullName evidence="2">Uncharacterized protein</fullName>
    </submittedName>
</protein>
<proteinExistence type="predicted"/>
<keyword evidence="1" id="KW-1133">Transmembrane helix</keyword>
<geneLocation type="plasmid" evidence="2">
    <name>pURB500</name>
</geneLocation>
<keyword evidence="2" id="KW-0614">Plasmid</keyword>
<sequence>MFQLIFSLSFKEFPFIMPNLYFMYSGESFLINLGSSFFMGFFTSGFCSFCAGLVSFGSTFLDLKGDSINSGNEYRVLISNEFKANSNIL</sequence>
<dbReference type="AlphaFoldDB" id="O06113"/>
<keyword evidence="1" id="KW-0812">Transmembrane</keyword>